<dbReference type="GO" id="GO:0003700">
    <property type="term" value="F:DNA-binding transcription factor activity"/>
    <property type="evidence" value="ECO:0007669"/>
    <property type="project" value="TreeGrafter"/>
</dbReference>
<dbReference type="Pfam" id="PF02082">
    <property type="entry name" value="Rrf2"/>
    <property type="match status" value="1"/>
</dbReference>
<dbReference type="Gene3D" id="1.10.10.10">
    <property type="entry name" value="Winged helix-like DNA-binding domain superfamily/Winged helix DNA-binding domain"/>
    <property type="match status" value="1"/>
</dbReference>
<gene>
    <name evidence="1" type="ORF">JFN88_08615</name>
</gene>
<dbReference type="AlphaFoldDB" id="A0A934IY26"/>
<dbReference type="SUPFAM" id="SSF46785">
    <property type="entry name" value="Winged helix' DNA-binding domain"/>
    <property type="match status" value="1"/>
</dbReference>
<protein>
    <submittedName>
        <fullName evidence="1">Rrf2 family transcriptional regulator</fullName>
    </submittedName>
</protein>
<keyword evidence="2" id="KW-1185">Reference proteome</keyword>
<dbReference type="InterPro" id="IPR036390">
    <property type="entry name" value="WH_DNA-bd_sf"/>
</dbReference>
<proteinExistence type="predicted"/>
<dbReference type="PANTHER" id="PTHR33221:SF15">
    <property type="entry name" value="HTH-TYPE TRANSCRIPTIONAL REGULATOR YWGB-RELATED"/>
    <property type="match status" value="1"/>
</dbReference>
<dbReference type="Proteomes" id="UP000640274">
    <property type="component" value="Unassembled WGS sequence"/>
</dbReference>
<dbReference type="InterPro" id="IPR030489">
    <property type="entry name" value="TR_Rrf2-type_CS"/>
</dbReference>
<dbReference type="RefSeq" id="WP_199018918.1">
    <property type="nucleotide sequence ID" value="NZ_JAELUP010000025.1"/>
</dbReference>
<comment type="caution">
    <text evidence="1">The sequence shown here is derived from an EMBL/GenBank/DDBJ whole genome shotgun (WGS) entry which is preliminary data.</text>
</comment>
<organism evidence="1 2">
    <name type="scientific">Paenibacillus roseus</name>
    <dbReference type="NCBI Taxonomy" id="2798579"/>
    <lineage>
        <taxon>Bacteria</taxon>
        <taxon>Bacillati</taxon>
        <taxon>Bacillota</taxon>
        <taxon>Bacilli</taxon>
        <taxon>Bacillales</taxon>
        <taxon>Paenibacillaceae</taxon>
        <taxon>Paenibacillus</taxon>
    </lineage>
</organism>
<dbReference type="PROSITE" id="PS51197">
    <property type="entry name" value="HTH_RRF2_2"/>
    <property type="match status" value="1"/>
</dbReference>
<dbReference type="InterPro" id="IPR000944">
    <property type="entry name" value="Tscrpt_reg_Rrf2"/>
</dbReference>
<name>A0A934IY26_9BACL</name>
<evidence type="ECO:0000313" key="2">
    <source>
        <dbReference type="Proteomes" id="UP000640274"/>
    </source>
</evidence>
<dbReference type="PROSITE" id="PS01332">
    <property type="entry name" value="HTH_RRF2_1"/>
    <property type="match status" value="1"/>
</dbReference>
<dbReference type="GO" id="GO:0005829">
    <property type="term" value="C:cytosol"/>
    <property type="evidence" value="ECO:0007669"/>
    <property type="project" value="TreeGrafter"/>
</dbReference>
<sequence>MNSEFTIAVHSLVLLAHLPERMARSEYIAENVQTHPARIRKVMGFLRREGYVETREGTRGGYKLIADPLTVTLGDIYRCIAKGTLSPSWCSGDPDMDCVVGSNMQEVMNRIFCTAERQLEAHFNGITIQEVLGQIHECEQC</sequence>
<dbReference type="EMBL" id="JAELUP010000025">
    <property type="protein sequence ID" value="MBJ6361366.1"/>
    <property type="molecule type" value="Genomic_DNA"/>
</dbReference>
<dbReference type="InterPro" id="IPR036388">
    <property type="entry name" value="WH-like_DNA-bd_sf"/>
</dbReference>
<evidence type="ECO:0000313" key="1">
    <source>
        <dbReference type="EMBL" id="MBJ6361366.1"/>
    </source>
</evidence>
<reference evidence="1" key="1">
    <citation type="submission" date="2020-12" db="EMBL/GenBank/DDBJ databases">
        <authorList>
            <person name="Huq M.A."/>
        </authorList>
    </citation>
    <scope>NUCLEOTIDE SEQUENCE</scope>
    <source>
        <strain evidence="1">MAHUQ-46</strain>
    </source>
</reference>
<accession>A0A934IY26</accession>
<dbReference type="PANTHER" id="PTHR33221">
    <property type="entry name" value="WINGED HELIX-TURN-HELIX TRANSCRIPTIONAL REGULATOR, RRF2 FAMILY"/>
    <property type="match status" value="1"/>
</dbReference>